<dbReference type="SUPFAM" id="SSF75304">
    <property type="entry name" value="Amidase signature (AS) enzymes"/>
    <property type="match status" value="1"/>
</dbReference>
<proteinExistence type="predicted"/>
<dbReference type="EMBL" id="BDRX01000006">
    <property type="protein sequence ID" value="GBF88671.1"/>
    <property type="molecule type" value="Genomic_DNA"/>
</dbReference>
<protein>
    <submittedName>
        <fullName evidence="2">Amidase</fullName>
    </submittedName>
</protein>
<dbReference type="InParanoid" id="A0A2V0NME7"/>
<keyword evidence="3" id="KW-1185">Reference proteome</keyword>
<dbReference type="Gene3D" id="3.90.1300.10">
    <property type="entry name" value="Amidase signature (AS) domain"/>
    <property type="match status" value="1"/>
</dbReference>
<name>A0A2V0NME7_9CHLO</name>
<dbReference type="InterPro" id="IPR023631">
    <property type="entry name" value="Amidase_dom"/>
</dbReference>
<dbReference type="Pfam" id="PF01425">
    <property type="entry name" value="Amidase"/>
    <property type="match status" value="2"/>
</dbReference>
<accession>A0A2V0NME7</accession>
<feature type="domain" description="Amidase" evidence="1">
    <location>
        <begin position="309"/>
        <end position="421"/>
    </location>
</feature>
<feature type="domain" description="Amidase" evidence="1">
    <location>
        <begin position="34"/>
        <end position="196"/>
    </location>
</feature>
<evidence type="ECO:0000259" key="1">
    <source>
        <dbReference type="Pfam" id="PF01425"/>
    </source>
</evidence>
<evidence type="ECO:0000313" key="3">
    <source>
        <dbReference type="Proteomes" id="UP000247498"/>
    </source>
</evidence>
<comment type="caution">
    <text evidence="2">The sequence shown here is derived from an EMBL/GenBank/DDBJ whole genome shotgun (WGS) entry which is preliminary data.</text>
</comment>
<gene>
    <name evidence="2" type="ORF">Rsub_01570</name>
</gene>
<reference evidence="2 3" key="1">
    <citation type="journal article" date="2018" name="Sci. Rep.">
        <title>Raphidocelis subcapitata (=Pseudokirchneriella subcapitata) provides an insight into genome evolution and environmental adaptations in the Sphaeropleales.</title>
        <authorList>
            <person name="Suzuki S."/>
            <person name="Yamaguchi H."/>
            <person name="Nakajima N."/>
            <person name="Kawachi M."/>
        </authorList>
    </citation>
    <scope>NUCLEOTIDE SEQUENCE [LARGE SCALE GENOMIC DNA]</scope>
    <source>
        <strain evidence="2 3">NIES-35</strain>
    </source>
</reference>
<evidence type="ECO:0000313" key="2">
    <source>
        <dbReference type="EMBL" id="GBF88671.1"/>
    </source>
</evidence>
<dbReference type="OrthoDB" id="245563at2759"/>
<dbReference type="FunCoup" id="A0A2V0NME7">
    <property type="interactions" value="791"/>
</dbReference>
<organism evidence="2 3">
    <name type="scientific">Raphidocelis subcapitata</name>
    <dbReference type="NCBI Taxonomy" id="307507"/>
    <lineage>
        <taxon>Eukaryota</taxon>
        <taxon>Viridiplantae</taxon>
        <taxon>Chlorophyta</taxon>
        <taxon>core chlorophytes</taxon>
        <taxon>Chlorophyceae</taxon>
        <taxon>CS clade</taxon>
        <taxon>Sphaeropleales</taxon>
        <taxon>Selenastraceae</taxon>
        <taxon>Raphidocelis</taxon>
    </lineage>
</organism>
<dbReference type="InterPro" id="IPR036928">
    <property type="entry name" value="AS_sf"/>
</dbReference>
<dbReference type="PANTHER" id="PTHR46310:SF7">
    <property type="entry name" value="AMIDASE 1"/>
    <property type="match status" value="1"/>
</dbReference>
<sequence length="433" mass="42831">MATPGTAAAPSAAGGGPAAGDHIGAFILRFDLAGADSGPLAGVALCVKDNFDVRGYPTGNGSPAWLESHPGPAEASAAAVEALLAGGARVVGKGHMDELAYALSGENAHYGTPANAAAPGRVPGGSTSGPAAAVAAGQADLGLGTDTGGSVRVPASYCGLWGLRSTHGRVPLRGARALAPSFSTAGLLARDARLLRRAGGALLAPYPAGAPALPGCAARSGAAAPRLLVAADAFDLALPDARAALRAALAAPAAAAALGAAPKEFDLGAGVAVGGGQTGLDAWFDVFRVLQGFEAWRGYGDWISGEGVELGPGVRERFQLASKITAAQREAALADRERVRAHLAGLLGDDGVIALPSAPGPAPERGLPGARLDDWRRRVMSLTCIAGLGGLPQVSMPLARVDGLPVGLSLIGPQGSDESLLELAERIAAGAAA</sequence>
<dbReference type="Proteomes" id="UP000247498">
    <property type="component" value="Unassembled WGS sequence"/>
</dbReference>
<dbReference type="STRING" id="307507.A0A2V0NME7"/>
<dbReference type="PANTHER" id="PTHR46310">
    <property type="entry name" value="AMIDASE 1"/>
    <property type="match status" value="1"/>
</dbReference>
<dbReference type="NCBIfam" id="NF006169">
    <property type="entry name" value="PRK08310.1"/>
    <property type="match status" value="1"/>
</dbReference>
<dbReference type="AlphaFoldDB" id="A0A2V0NME7"/>